<organism evidence="3 4">
    <name type="scientific">Owenia fusiformis</name>
    <name type="common">Polychaete worm</name>
    <dbReference type="NCBI Taxonomy" id="6347"/>
    <lineage>
        <taxon>Eukaryota</taxon>
        <taxon>Metazoa</taxon>
        <taxon>Spiralia</taxon>
        <taxon>Lophotrochozoa</taxon>
        <taxon>Annelida</taxon>
        <taxon>Polychaeta</taxon>
        <taxon>Sedentaria</taxon>
        <taxon>Canalipalpata</taxon>
        <taxon>Sabellida</taxon>
        <taxon>Oweniida</taxon>
        <taxon>Oweniidae</taxon>
        <taxon>Owenia</taxon>
    </lineage>
</organism>
<dbReference type="Proteomes" id="UP000749559">
    <property type="component" value="Unassembled WGS sequence"/>
</dbReference>
<evidence type="ECO:0000256" key="2">
    <source>
        <dbReference type="ARBA" id="ARBA00018951"/>
    </source>
</evidence>
<dbReference type="PANTHER" id="PTHR21021">
    <property type="entry name" value="GAF/PUTATIVE CYTOSKELETAL PROTEIN"/>
    <property type="match status" value="1"/>
</dbReference>
<dbReference type="GO" id="GO:0031929">
    <property type="term" value="P:TOR signaling"/>
    <property type="evidence" value="ECO:0007669"/>
    <property type="project" value="TreeGrafter"/>
</dbReference>
<dbReference type="OrthoDB" id="10253878at2759"/>
<dbReference type="EMBL" id="CAIIXF020000011">
    <property type="protein sequence ID" value="CAH1798915.1"/>
    <property type="molecule type" value="Genomic_DNA"/>
</dbReference>
<keyword evidence="4" id="KW-1185">Reference proteome</keyword>
<evidence type="ECO:0000313" key="3">
    <source>
        <dbReference type="EMBL" id="CAH1798915.1"/>
    </source>
</evidence>
<proteinExistence type="inferred from homology"/>
<evidence type="ECO:0000256" key="1">
    <source>
        <dbReference type="ARBA" id="ARBA00006658"/>
    </source>
</evidence>
<comment type="caution">
    <text evidence="3">The sequence shown here is derived from an EMBL/GenBank/DDBJ whole genome shotgun (WGS) entry which is preliminary data.</text>
</comment>
<sequence length="262" mass="30239">MDPIARPQPKPEVFQFGPWTVTSQKSHILKSEGEKREKFESDLAPLPQFPEMIFADNVIRVQHEGKFGIEFNALDALRLVDAKNDLMKVAVAAEWQEARAESDIKEVINPFDWTFSTNYKGTTLGDIKITETTERIDMEKLKVREKIHFFSDLVLYEDELADNGCSLLNVKIRVMPSSFFILMRFYMRVDGVLIRTNDTRVYHQAGSNYMLREYTSKESKMSDLKVEGHLLTDTNLIGEHLKLTHEQFEKLEFPINNASNAT</sequence>
<dbReference type="AlphaFoldDB" id="A0A8J1TCQ5"/>
<comment type="similarity">
    <text evidence="1">Belongs to the TIP41 family.</text>
</comment>
<name>A0A8J1TCQ5_OWEFU</name>
<protein>
    <recommendedName>
        <fullName evidence="2">TIP41-like protein</fullName>
    </recommendedName>
</protein>
<reference evidence="3" key="1">
    <citation type="submission" date="2022-03" db="EMBL/GenBank/DDBJ databases">
        <authorList>
            <person name="Martin C."/>
        </authorList>
    </citation>
    <scope>NUCLEOTIDE SEQUENCE</scope>
</reference>
<evidence type="ECO:0000313" key="4">
    <source>
        <dbReference type="Proteomes" id="UP000749559"/>
    </source>
</evidence>
<accession>A0A8J1TCQ5</accession>
<dbReference type="InterPro" id="IPR007303">
    <property type="entry name" value="TIP41-like"/>
</dbReference>
<dbReference type="Pfam" id="PF04176">
    <property type="entry name" value="TIP41"/>
    <property type="match status" value="1"/>
</dbReference>
<dbReference type="GO" id="GO:0005829">
    <property type="term" value="C:cytosol"/>
    <property type="evidence" value="ECO:0007669"/>
    <property type="project" value="TreeGrafter"/>
</dbReference>
<gene>
    <name evidence="3" type="ORF">OFUS_LOCUS22988</name>
</gene>
<dbReference type="PANTHER" id="PTHR21021:SF16">
    <property type="entry name" value="TIP41-LIKE PROTEIN"/>
    <property type="match status" value="1"/>
</dbReference>
<dbReference type="InterPro" id="IPR051330">
    <property type="entry name" value="Phosphatase_reg/MetRdx"/>
</dbReference>